<reference evidence="2" key="1">
    <citation type="submission" date="2015-11" db="EMBL/GenBank/DDBJ databases">
        <authorList>
            <person name="Seth-Smith H.M.B."/>
        </authorList>
    </citation>
    <scope>NUCLEOTIDE SEQUENCE [LARGE SCALE GENOMIC DNA]</scope>
    <source>
        <strain evidence="2">2013Ark11</strain>
    </source>
</reference>
<accession>A0A0S4M3B1</accession>
<evidence type="ECO:0000313" key="2">
    <source>
        <dbReference type="Proteomes" id="UP000198651"/>
    </source>
</evidence>
<protein>
    <submittedName>
        <fullName evidence="1">Uncharacterized protein</fullName>
    </submittedName>
</protein>
<dbReference type="RefSeq" id="WP_092343634.1">
    <property type="nucleotide sequence ID" value="NZ_LN906597.1"/>
</dbReference>
<name>A0A0S4M3B1_9BURK</name>
<proteinExistence type="predicted"/>
<evidence type="ECO:0000313" key="1">
    <source>
        <dbReference type="EMBL" id="CUT18263.1"/>
    </source>
</evidence>
<keyword evidence="2" id="KW-1185">Reference proteome</keyword>
<dbReference type="EMBL" id="LN906597">
    <property type="protein sequence ID" value="CUT18263.1"/>
    <property type="molecule type" value="Genomic_DNA"/>
</dbReference>
<dbReference type="AlphaFoldDB" id="A0A0S4M3B1"/>
<organism evidence="1 2">
    <name type="scientific">Candidatus Ichthyocystis hellenicum</name>
    <dbReference type="NCBI Taxonomy" id="1561003"/>
    <lineage>
        <taxon>Bacteria</taxon>
        <taxon>Pseudomonadati</taxon>
        <taxon>Pseudomonadota</taxon>
        <taxon>Betaproteobacteria</taxon>
        <taxon>Burkholderiales</taxon>
        <taxon>Candidatus Ichthyocystis</taxon>
    </lineage>
</organism>
<gene>
    <name evidence="1" type="ORF">Ark11_1465</name>
</gene>
<sequence>MHPYHTGDNFTVGDVDEKKDITNYQNCYSCKDLLELHQNYNYTEELLLPDIFKLDKLEESNLKVDINNCYPEKPHESCSLKRPFNDDETPSINIKRIGINLIIDNNEEEGTSYSTFNERMTIIKNIEQSAQSPEVHMCTNLTTKTKGLDSYRAPTSIDVKNIHIKHELPCYAVKKELKLKSYRRNYLSRSEFTTTIYKDAIKSIVVDADNLFNKAVLEKIRTNYLKNKIKYLVKSKLSIDLSRTYSNVRKYILKKLYPFLDDIILTLDVPITPGMSVSELRHNCLSNKIFFEKLSKNCRKIAEDVRMSTYDSLSHVFQYSISFYSNDSTNSTCEKINFSPLKKKFLPELKILVMNTIFNLPDSIVSEIKKFDRNNILNSFFLKMHGILISKSLIRNLELLFNSNKNKFINGGSDDDLDLFNDLLKKIGELVKTSYIFDEVVFFPDKPTLEKLSKYLLSDIYGVSSRFHNKLSLFNEKADERQVSNDNNYNKSSETNIYVKEKYQLSELSNIKKSDPVTSNIADKEIEISDKYKHSKIVEKSPIKNSSQLEGGVISRRFNLSAYHKINLFSTKNTVSIYEKVIEVICIDDEETFKNSVLKELNGDIIGKGFIKSSIDVSLAHSNIRKYVLNKVSPYINDIITTTDILITPDMSIHDMKLKCISNNFFFERLREICEKLVRDAHLIPETTFSNIIPTHINFGSSGRISIRRKKNKFYSEVKSLVMETISNLPDNIINEIKNVKEGEIIRGLFSKIHGAFLSKSLVRNIKLMFDSNKIQSKGNFDLFDKLLIKILNLVKTSLIFHEGKLVFPDIYEAKTISKYLLSDMYGVHFRFNENPQKIL</sequence>
<dbReference type="Proteomes" id="UP000198651">
    <property type="component" value="Chromosome I"/>
</dbReference>